<organism evidence="1 2">
    <name type="scientific">Halobacillus seohaensis</name>
    <dbReference type="NCBI Taxonomy" id="447421"/>
    <lineage>
        <taxon>Bacteria</taxon>
        <taxon>Bacillati</taxon>
        <taxon>Bacillota</taxon>
        <taxon>Bacilli</taxon>
        <taxon>Bacillales</taxon>
        <taxon>Bacillaceae</taxon>
        <taxon>Halobacillus</taxon>
    </lineage>
</organism>
<protein>
    <submittedName>
        <fullName evidence="1">Uncharacterized protein</fullName>
    </submittedName>
</protein>
<evidence type="ECO:0000313" key="2">
    <source>
        <dbReference type="Proteomes" id="UP001596410"/>
    </source>
</evidence>
<keyword evidence="2" id="KW-1185">Reference proteome</keyword>
<proteinExistence type="predicted"/>
<comment type="caution">
    <text evidence="1">The sequence shown here is derived from an EMBL/GenBank/DDBJ whole genome shotgun (WGS) entry which is preliminary data.</text>
</comment>
<accession>A0ABW2EL56</accession>
<sequence>MSYKRTFIQELNALNRENITKEKEKSQAKESAEIIINLYFKDLFSHLTDIVKANPDIEARVRARTKSYELLILDNNYLVVPKLSLFDDVPEILTVEYCSQGYVQRDELVIQGRQFISTKIGAPLSEELLNQYLELAFDHCVTTLMKES</sequence>
<reference evidence="2" key="1">
    <citation type="journal article" date="2019" name="Int. J. Syst. Evol. Microbiol.">
        <title>The Global Catalogue of Microorganisms (GCM) 10K type strain sequencing project: providing services to taxonomists for standard genome sequencing and annotation.</title>
        <authorList>
            <consortium name="The Broad Institute Genomics Platform"/>
            <consortium name="The Broad Institute Genome Sequencing Center for Infectious Disease"/>
            <person name="Wu L."/>
            <person name="Ma J."/>
        </authorList>
    </citation>
    <scope>NUCLEOTIDE SEQUENCE [LARGE SCALE GENOMIC DNA]</scope>
    <source>
        <strain evidence="2">CGMCC 4.1621</strain>
    </source>
</reference>
<dbReference type="Proteomes" id="UP001596410">
    <property type="component" value="Unassembled WGS sequence"/>
</dbReference>
<gene>
    <name evidence="1" type="ORF">ACFQIC_09890</name>
</gene>
<name>A0ABW2EL56_9BACI</name>
<dbReference type="EMBL" id="JBHSZV010000025">
    <property type="protein sequence ID" value="MFC7062168.1"/>
    <property type="molecule type" value="Genomic_DNA"/>
</dbReference>
<evidence type="ECO:0000313" key="1">
    <source>
        <dbReference type="EMBL" id="MFC7062168.1"/>
    </source>
</evidence>
<dbReference type="RefSeq" id="WP_204708107.1">
    <property type="nucleotide sequence ID" value="NZ_JBHSZV010000025.1"/>
</dbReference>